<keyword evidence="4" id="KW-1185">Reference proteome</keyword>
<dbReference type="CDD" id="cd08506">
    <property type="entry name" value="PBP2_clavulanate_OppA2"/>
    <property type="match status" value="1"/>
</dbReference>
<proteinExistence type="predicted"/>
<organism evidence="3 4">
    <name type="scientific">Kribbella pratensis</name>
    <dbReference type="NCBI Taxonomy" id="2512112"/>
    <lineage>
        <taxon>Bacteria</taxon>
        <taxon>Bacillati</taxon>
        <taxon>Actinomycetota</taxon>
        <taxon>Actinomycetes</taxon>
        <taxon>Propionibacteriales</taxon>
        <taxon>Kribbellaceae</taxon>
        <taxon>Kribbella</taxon>
    </lineage>
</organism>
<dbReference type="InterPro" id="IPR000914">
    <property type="entry name" value="SBP_5_dom"/>
</dbReference>
<dbReference type="Proteomes" id="UP000295060">
    <property type="component" value="Unassembled WGS sequence"/>
</dbReference>
<accession>A0ABY2FIJ1</accession>
<gene>
    <name evidence="3" type="ORF">EV137_0199</name>
</gene>
<dbReference type="RefSeq" id="WP_133789166.1">
    <property type="nucleotide sequence ID" value="NZ_SODU01000001.1"/>
</dbReference>
<name>A0ABY2FIJ1_9ACTN</name>
<dbReference type="Gene3D" id="3.10.105.10">
    <property type="entry name" value="Dipeptide-binding Protein, Domain 3"/>
    <property type="match status" value="1"/>
</dbReference>
<evidence type="ECO:0000313" key="3">
    <source>
        <dbReference type="EMBL" id="TDW92931.1"/>
    </source>
</evidence>
<comment type="caution">
    <text evidence="3">The sequence shown here is derived from an EMBL/GenBank/DDBJ whole genome shotgun (WGS) entry which is preliminary data.</text>
</comment>
<evidence type="ECO:0000256" key="1">
    <source>
        <dbReference type="SAM" id="SignalP"/>
    </source>
</evidence>
<protein>
    <submittedName>
        <fullName evidence="3">Peptide/nickel transport system substrate-binding protein</fullName>
    </submittedName>
</protein>
<sequence>MRWNRITTVTAVSAAVALSLVACGGPKASSGGSGGGSSAATPEFDAANNKIFNPSDKKGGTLRMAITEKWDSTDPGDTYYGLSWNLVRNYVRPLMTFKSAPGKEGAKVVPDLAEKPGEPSDDAKTWTYHLRKGVKYEDGTEVKAKDVMYGVARSLDKTTLPNGPTYFNDFLLDVPKDYSVAKDPQMKQLSKAMTTPDDYTIVFHLNKTFAGFDYFAQLPSTAGVPQAKDTGTKYQLHPISSGPYKFESNDANKGFTLVRNDQYDPATDPDSGRKALPDKITVAYNVNGADIDNRLQAGDLDVDIAGTGVLAETQAKVLADPKLKAHTDNVLSTRLNFTVFNSQVKPLDNVDCRKAILYAADHEGYQRAYGGPIGGDIATNLMPPTVVGAQKFDDYGFEQDKNGNPAKAKEALTKCGMPNGFSTNIAYRADRPKEKAVAESLQQSLAKVGIKLTPKGFPTGDYTKLYAGKPDYAKANGLGMIVYSWGADWPDGFGFLSQIVDSRVIRAAGGNTNLGIRIPEVDQLIDKALATTDDAARNQIWVDVDKKVMEQAGVLPGIWAKGLLYRPDTLANVFSNDGQNMYDYASIGLAQK</sequence>
<dbReference type="SUPFAM" id="SSF53850">
    <property type="entry name" value="Periplasmic binding protein-like II"/>
    <property type="match status" value="1"/>
</dbReference>
<feature type="signal peptide" evidence="1">
    <location>
        <begin position="1"/>
        <end position="24"/>
    </location>
</feature>
<dbReference type="InterPro" id="IPR039424">
    <property type="entry name" value="SBP_5"/>
</dbReference>
<evidence type="ECO:0000313" key="4">
    <source>
        <dbReference type="Proteomes" id="UP000295060"/>
    </source>
</evidence>
<dbReference type="PANTHER" id="PTHR30290">
    <property type="entry name" value="PERIPLASMIC BINDING COMPONENT OF ABC TRANSPORTER"/>
    <property type="match status" value="1"/>
</dbReference>
<keyword evidence="1" id="KW-0732">Signal</keyword>
<evidence type="ECO:0000259" key="2">
    <source>
        <dbReference type="Pfam" id="PF00496"/>
    </source>
</evidence>
<dbReference type="EMBL" id="SODU01000001">
    <property type="protein sequence ID" value="TDW92931.1"/>
    <property type="molecule type" value="Genomic_DNA"/>
</dbReference>
<dbReference type="PANTHER" id="PTHR30290:SF83">
    <property type="entry name" value="ABC TRANSPORTER SUBSTRATE-BINDING PROTEIN"/>
    <property type="match status" value="1"/>
</dbReference>
<dbReference type="Gene3D" id="3.40.190.10">
    <property type="entry name" value="Periplasmic binding protein-like II"/>
    <property type="match status" value="1"/>
</dbReference>
<reference evidence="3 4" key="1">
    <citation type="submission" date="2019-03" db="EMBL/GenBank/DDBJ databases">
        <title>Genomic Encyclopedia of Type Strains, Phase III (KMG-III): the genomes of soil and plant-associated and newly described type strains.</title>
        <authorList>
            <person name="Whitman W."/>
        </authorList>
    </citation>
    <scope>NUCLEOTIDE SEQUENCE [LARGE SCALE GENOMIC DNA]</scope>
    <source>
        <strain evidence="3 4">VKMAc-2574</strain>
    </source>
</reference>
<feature type="chain" id="PRO_5047389473" evidence="1">
    <location>
        <begin position="25"/>
        <end position="592"/>
    </location>
</feature>
<dbReference type="Pfam" id="PF00496">
    <property type="entry name" value="SBP_bac_5"/>
    <property type="match status" value="1"/>
</dbReference>
<dbReference type="InterPro" id="IPR030678">
    <property type="entry name" value="Peptide/Ni-bd"/>
</dbReference>
<feature type="domain" description="Solute-binding protein family 5" evidence="2">
    <location>
        <begin position="107"/>
        <end position="502"/>
    </location>
</feature>
<dbReference type="PIRSF" id="PIRSF002741">
    <property type="entry name" value="MppA"/>
    <property type="match status" value="1"/>
</dbReference>
<dbReference type="PROSITE" id="PS51257">
    <property type="entry name" value="PROKAR_LIPOPROTEIN"/>
    <property type="match status" value="1"/>
</dbReference>